<protein>
    <submittedName>
        <fullName evidence="1">Uncharacterized protein</fullName>
    </submittedName>
</protein>
<dbReference type="EMBL" id="JAJSOF020000019">
    <property type="protein sequence ID" value="KAJ4439016.1"/>
    <property type="molecule type" value="Genomic_DNA"/>
</dbReference>
<sequence length="149" mass="16591">MYTKDTNKTQNALKGDNEIILYESNISGRFLEPSIFHFYNSQNIQHNNSALCNEPIMKSQATKGKTMEERDSVRCCGLNFDVAQWLQQLFTVTSRTGIVLRHGMSTSVQNLADVYKLSADAIPRSCNAYPNEMTELCAASVSAAANRVS</sequence>
<accession>A0ABQ8SXV3</accession>
<gene>
    <name evidence="1" type="ORF">ANN_14972</name>
</gene>
<evidence type="ECO:0000313" key="1">
    <source>
        <dbReference type="EMBL" id="KAJ4439016.1"/>
    </source>
</evidence>
<organism evidence="1 2">
    <name type="scientific">Periplaneta americana</name>
    <name type="common">American cockroach</name>
    <name type="synonym">Blatta americana</name>
    <dbReference type="NCBI Taxonomy" id="6978"/>
    <lineage>
        <taxon>Eukaryota</taxon>
        <taxon>Metazoa</taxon>
        <taxon>Ecdysozoa</taxon>
        <taxon>Arthropoda</taxon>
        <taxon>Hexapoda</taxon>
        <taxon>Insecta</taxon>
        <taxon>Pterygota</taxon>
        <taxon>Neoptera</taxon>
        <taxon>Polyneoptera</taxon>
        <taxon>Dictyoptera</taxon>
        <taxon>Blattodea</taxon>
        <taxon>Blattoidea</taxon>
        <taxon>Blattidae</taxon>
        <taxon>Blattinae</taxon>
        <taxon>Periplaneta</taxon>
    </lineage>
</organism>
<name>A0ABQ8SXV3_PERAM</name>
<proteinExistence type="predicted"/>
<evidence type="ECO:0000313" key="2">
    <source>
        <dbReference type="Proteomes" id="UP001148838"/>
    </source>
</evidence>
<dbReference type="Proteomes" id="UP001148838">
    <property type="component" value="Unassembled WGS sequence"/>
</dbReference>
<keyword evidence="2" id="KW-1185">Reference proteome</keyword>
<comment type="caution">
    <text evidence="1">The sequence shown here is derived from an EMBL/GenBank/DDBJ whole genome shotgun (WGS) entry which is preliminary data.</text>
</comment>
<reference evidence="1 2" key="1">
    <citation type="journal article" date="2022" name="Allergy">
        <title>Genome assembly and annotation of Periplaneta americana reveal a comprehensive cockroach allergen profile.</title>
        <authorList>
            <person name="Wang L."/>
            <person name="Xiong Q."/>
            <person name="Saelim N."/>
            <person name="Wang L."/>
            <person name="Nong W."/>
            <person name="Wan A.T."/>
            <person name="Shi M."/>
            <person name="Liu X."/>
            <person name="Cao Q."/>
            <person name="Hui J.H.L."/>
            <person name="Sookrung N."/>
            <person name="Leung T.F."/>
            <person name="Tungtrongchitr A."/>
            <person name="Tsui S.K.W."/>
        </authorList>
    </citation>
    <scope>NUCLEOTIDE SEQUENCE [LARGE SCALE GENOMIC DNA]</scope>
    <source>
        <strain evidence="1">PWHHKU_190912</strain>
    </source>
</reference>